<organism evidence="2 3">
    <name type="scientific">Cuscuta australis</name>
    <dbReference type="NCBI Taxonomy" id="267555"/>
    <lineage>
        <taxon>Eukaryota</taxon>
        <taxon>Viridiplantae</taxon>
        <taxon>Streptophyta</taxon>
        <taxon>Embryophyta</taxon>
        <taxon>Tracheophyta</taxon>
        <taxon>Spermatophyta</taxon>
        <taxon>Magnoliopsida</taxon>
        <taxon>eudicotyledons</taxon>
        <taxon>Gunneridae</taxon>
        <taxon>Pentapetalae</taxon>
        <taxon>asterids</taxon>
        <taxon>lamiids</taxon>
        <taxon>Solanales</taxon>
        <taxon>Convolvulaceae</taxon>
        <taxon>Cuscuteae</taxon>
        <taxon>Cuscuta</taxon>
        <taxon>Cuscuta subgen. Grammica</taxon>
        <taxon>Cuscuta sect. Cleistogrammica</taxon>
    </lineage>
</organism>
<dbReference type="Proteomes" id="UP000249390">
    <property type="component" value="Unassembled WGS sequence"/>
</dbReference>
<keyword evidence="3" id="KW-1185">Reference proteome</keyword>
<sequence length="129" mass="14465">MTRNGCRAAPASVLSGNCDDLDGERRCGGDLQQRRFSNPVTTSSITTGKGLQSADHYCRHQEKWWTKDLRSARRRLFVFNVCRLIYKLMVVYGGGVWTIVVVVEGGGEGWWWWTVVVVAVVVDDDGDGR</sequence>
<keyword evidence="1" id="KW-1133">Transmembrane helix</keyword>
<keyword evidence="1" id="KW-0812">Transmembrane</keyword>
<protein>
    <submittedName>
        <fullName evidence="2">Uncharacterized protein</fullName>
    </submittedName>
</protein>
<accession>A0A328DQ34</accession>
<gene>
    <name evidence="2" type="ORF">DM860_015354</name>
</gene>
<keyword evidence="1" id="KW-0472">Membrane</keyword>
<dbReference type="EMBL" id="NQVE01000123">
    <property type="protein sequence ID" value="RAL46361.1"/>
    <property type="molecule type" value="Genomic_DNA"/>
</dbReference>
<evidence type="ECO:0000313" key="3">
    <source>
        <dbReference type="Proteomes" id="UP000249390"/>
    </source>
</evidence>
<name>A0A328DQ34_9ASTE</name>
<feature type="transmembrane region" description="Helical" evidence="1">
    <location>
        <begin position="84"/>
        <end position="103"/>
    </location>
</feature>
<evidence type="ECO:0000313" key="2">
    <source>
        <dbReference type="EMBL" id="RAL46361.1"/>
    </source>
</evidence>
<dbReference type="AlphaFoldDB" id="A0A328DQ34"/>
<evidence type="ECO:0000256" key="1">
    <source>
        <dbReference type="SAM" id="Phobius"/>
    </source>
</evidence>
<comment type="caution">
    <text evidence="2">The sequence shown here is derived from an EMBL/GenBank/DDBJ whole genome shotgun (WGS) entry which is preliminary data.</text>
</comment>
<reference evidence="2 3" key="1">
    <citation type="submission" date="2018-06" db="EMBL/GenBank/DDBJ databases">
        <title>The Genome of Cuscuta australis (Dodder) Provides Insight into the Evolution of Plant Parasitism.</title>
        <authorList>
            <person name="Liu H."/>
        </authorList>
    </citation>
    <scope>NUCLEOTIDE SEQUENCE [LARGE SCALE GENOMIC DNA]</scope>
    <source>
        <strain evidence="3">cv. Yunnan</strain>
        <tissue evidence="2">Vines</tissue>
    </source>
</reference>
<proteinExistence type="predicted"/>